<evidence type="ECO:0000256" key="6">
    <source>
        <dbReference type="ARBA" id="ARBA00023212"/>
    </source>
</evidence>
<dbReference type="InParanoid" id="A0A3Q3SK32"/>
<dbReference type="GO" id="GO:0005737">
    <property type="term" value="C:cytoplasm"/>
    <property type="evidence" value="ECO:0007669"/>
    <property type="project" value="TreeGrafter"/>
</dbReference>
<evidence type="ECO:0000256" key="4">
    <source>
        <dbReference type="ARBA" id="ARBA00022701"/>
    </source>
</evidence>
<dbReference type="Proteomes" id="UP000261640">
    <property type="component" value="Unplaced"/>
</dbReference>
<sequence>HQSIPRPQSSPVLLFSASQLQTFNTPAPCTTVEELTTGVAISQALHQIDPAWFSDGWLGRIKTDVEENWRLKVQSKAVAPFTTCLLLFSSYFVLGQEISDFPLPDVALVAEHSHPVELGRLLQLVLGCAVRCEHKQEYIQIIMTLEESVQHVVMTAIQELMNKETMAPFGAELSGDLEQQLKKALDDLTELLAEKEALVQRCQELDMQVAVLQEERNSLLAENDVLTDRANQLDTFDDPSTPSGRKHSQLQQQLEALQEENFRLEAAKDDYRIHCEELEKQLIEVQHRNDELTSLAEESRALKDELDVLRNCSDRVVMLEASVETYKRKLENLGDLKRQMKLLEENNMTYMHNTVSLEEELRKANAARAQLETYKRQVQELHRKLSEETRRADNLAFEMKKLEEKHETVVKEREVWQFLRIIIERDSLKELNEELRCTQAQQHQLSQAGILPSGSPIHDNLAAELIPAEYREKFIRLQHENKMLRVQQEEYEREKIAALQAQLEEAHKTRSELDTENRLNRERISELQLQVEDLQKALQSQAAKPDDVSLPRCTGTNTEKTSQRDEIMKKKELLEDLQPDNTQNSLKVDELMAALKKKDDDMRAMEERYKMYLEKARNVIRALDPKLNPANAEIQALRNQLADRDKQIMNLEVNLPFDCHNYFLIIVYFFNMKILNFQKLAIESRLGGRTPGQSFLSQQRQVSNASHQLLSISLPATTSK</sequence>
<dbReference type="AlphaFoldDB" id="A0A3Q3SK32"/>
<keyword evidence="12" id="KW-1185">Reference proteome</keyword>
<feature type="region of interest" description="Disordered" evidence="8">
    <location>
        <begin position="542"/>
        <end position="564"/>
    </location>
</feature>
<evidence type="ECO:0000259" key="10">
    <source>
        <dbReference type="Pfam" id="PF19047"/>
    </source>
</evidence>
<keyword evidence="3" id="KW-0963">Cytoplasm</keyword>
<dbReference type="GO" id="GO:0005874">
    <property type="term" value="C:microtubule"/>
    <property type="evidence" value="ECO:0007669"/>
    <property type="project" value="UniProtKB-KW"/>
</dbReference>
<dbReference type="PANTHER" id="PTHR18947">
    <property type="entry name" value="HOOK PROTEINS"/>
    <property type="match status" value="1"/>
</dbReference>
<dbReference type="GO" id="GO:0008017">
    <property type="term" value="F:microtubule binding"/>
    <property type="evidence" value="ECO:0007669"/>
    <property type="project" value="InterPro"/>
</dbReference>
<keyword evidence="4" id="KW-0493">Microtubule</keyword>
<evidence type="ECO:0000256" key="3">
    <source>
        <dbReference type="ARBA" id="ARBA00022490"/>
    </source>
</evidence>
<reference evidence="11" key="2">
    <citation type="submission" date="2025-09" db="UniProtKB">
        <authorList>
            <consortium name="Ensembl"/>
        </authorList>
    </citation>
    <scope>IDENTIFICATION</scope>
</reference>
<accession>A0A3Q3SK32</accession>
<dbReference type="InterPro" id="IPR036872">
    <property type="entry name" value="CH_dom_sf"/>
</dbReference>
<dbReference type="GO" id="GO:0030705">
    <property type="term" value="P:cytoskeleton-dependent intracellular transport"/>
    <property type="evidence" value="ECO:0007669"/>
    <property type="project" value="InterPro"/>
</dbReference>
<evidence type="ECO:0000313" key="11">
    <source>
        <dbReference type="Ensembl" id="ENSMAMP00000026060.2"/>
    </source>
</evidence>
<dbReference type="FunCoup" id="A0A3Q3SK32">
    <property type="interactions" value="732"/>
</dbReference>
<dbReference type="Ensembl" id="ENSMAMT00000026730.2">
    <property type="protein sequence ID" value="ENSMAMP00000026060.2"/>
    <property type="gene ID" value="ENSMAMG00000017421.2"/>
</dbReference>
<feature type="coiled-coil region" evidence="7">
    <location>
        <begin position="588"/>
        <end position="654"/>
    </location>
</feature>
<dbReference type="STRING" id="205130.ENSMAMP00000026060"/>
<feature type="coiled-coil region" evidence="7">
    <location>
        <begin position="174"/>
        <end position="295"/>
    </location>
</feature>
<evidence type="ECO:0000259" key="9">
    <source>
        <dbReference type="Pfam" id="PF05622"/>
    </source>
</evidence>
<comment type="subcellular location">
    <subcellularLocation>
        <location evidence="1">Cytoplasm</location>
        <location evidence="1">Cytoskeleton</location>
    </subcellularLocation>
</comment>
<evidence type="ECO:0000256" key="8">
    <source>
        <dbReference type="SAM" id="MobiDB-lite"/>
    </source>
</evidence>
<dbReference type="GO" id="GO:0005813">
    <property type="term" value="C:centrosome"/>
    <property type="evidence" value="ECO:0007669"/>
    <property type="project" value="TreeGrafter"/>
</dbReference>
<proteinExistence type="inferred from homology"/>
<feature type="coiled-coil region" evidence="7">
    <location>
        <begin position="326"/>
        <end position="448"/>
    </location>
</feature>
<reference evidence="11" key="1">
    <citation type="submission" date="2025-08" db="UniProtKB">
        <authorList>
            <consortium name="Ensembl"/>
        </authorList>
    </citation>
    <scope>IDENTIFICATION</scope>
</reference>
<dbReference type="FunFam" id="1.10.418.10:FF:000024">
    <property type="entry name" value="Hook homolog 3 (Drosophila)"/>
    <property type="match status" value="1"/>
</dbReference>
<organism evidence="11 12">
    <name type="scientific">Mastacembelus armatus</name>
    <name type="common">zig-zag eel</name>
    <dbReference type="NCBI Taxonomy" id="205130"/>
    <lineage>
        <taxon>Eukaryota</taxon>
        <taxon>Metazoa</taxon>
        <taxon>Chordata</taxon>
        <taxon>Craniata</taxon>
        <taxon>Vertebrata</taxon>
        <taxon>Euteleostomi</taxon>
        <taxon>Actinopterygii</taxon>
        <taxon>Neopterygii</taxon>
        <taxon>Teleostei</taxon>
        <taxon>Neoteleostei</taxon>
        <taxon>Acanthomorphata</taxon>
        <taxon>Anabantaria</taxon>
        <taxon>Synbranchiformes</taxon>
        <taxon>Mastacembelidae</taxon>
        <taxon>Mastacembelus</taxon>
    </lineage>
</organism>
<comment type="similarity">
    <text evidence="2">Belongs to the hook family.</text>
</comment>
<dbReference type="GO" id="GO:0010256">
    <property type="term" value="P:endomembrane system organization"/>
    <property type="evidence" value="ECO:0007669"/>
    <property type="project" value="UniProtKB-ARBA"/>
</dbReference>
<keyword evidence="6" id="KW-0206">Cytoskeleton</keyword>
<protein>
    <submittedName>
        <fullName evidence="11">Hook microtubule-tethering protein 1</fullName>
    </submittedName>
</protein>
<dbReference type="GeneTree" id="ENSGT00940000159251"/>
<dbReference type="SUPFAM" id="SSF116907">
    <property type="entry name" value="Hook domain"/>
    <property type="match status" value="1"/>
</dbReference>
<dbReference type="InterPro" id="IPR008636">
    <property type="entry name" value="Hook_C"/>
</dbReference>
<evidence type="ECO:0000256" key="7">
    <source>
        <dbReference type="SAM" id="Coils"/>
    </source>
</evidence>
<dbReference type="GO" id="GO:0051959">
    <property type="term" value="F:dynein light intermediate chain binding"/>
    <property type="evidence" value="ECO:0007669"/>
    <property type="project" value="TreeGrafter"/>
</dbReference>
<keyword evidence="5 7" id="KW-0175">Coiled coil</keyword>
<dbReference type="Gene3D" id="1.10.418.10">
    <property type="entry name" value="Calponin-like domain"/>
    <property type="match status" value="1"/>
</dbReference>
<dbReference type="InterPro" id="IPR043936">
    <property type="entry name" value="HOOK_N"/>
</dbReference>
<evidence type="ECO:0000256" key="5">
    <source>
        <dbReference type="ARBA" id="ARBA00023054"/>
    </source>
</evidence>
<evidence type="ECO:0000256" key="2">
    <source>
        <dbReference type="ARBA" id="ARBA00006946"/>
    </source>
</evidence>
<dbReference type="GO" id="GO:0031122">
    <property type="term" value="P:cytoplasmic microtubule organization"/>
    <property type="evidence" value="ECO:0007669"/>
    <property type="project" value="InterPro"/>
</dbReference>
<dbReference type="Pfam" id="PF05622">
    <property type="entry name" value="HOOK"/>
    <property type="match status" value="1"/>
</dbReference>
<dbReference type="Pfam" id="PF19047">
    <property type="entry name" value="HOOK_N"/>
    <property type="match status" value="1"/>
</dbReference>
<feature type="domain" description="Hook C-terminal" evidence="9">
    <location>
        <begin position="200"/>
        <end position="706"/>
    </location>
</feature>
<evidence type="ECO:0000313" key="12">
    <source>
        <dbReference type="Proteomes" id="UP000261640"/>
    </source>
</evidence>
<dbReference type="PANTHER" id="PTHR18947:SF36">
    <property type="entry name" value="PROTEIN HOOK HOMOLOG 1"/>
    <property type="match status" value="1"/>
</dbReference>
<feature type="domain" description="HOOK N-terminal" evidence="10">
    <location>
        <begin position="19"/>
        <end position="159"/>
    </location>
</feature>
<evidence type="ECO:0000256" key="1">
    <source>
        <dbReference type="ARBA" id="ARBA00004245"/>
    </source>
</evidence>
<name>A0A3Q3SK32_9TELE</name>
<dbReference type="CDD" id="cd22222">
    <property type="entry name" value="HkD_Hook"/>
    <property type="match status" value="1"/>
</dbReference>
<dbReference type="FunFam" id="1.10.287.1490:FF:000091">
    <property type="entry name" value="Uncharacterized protein"/>
    <property type="match status" value="1"/>
</dbReference>